<dbReference type="Gene3D" id="3.30.70.1290">
    <property type="entry name" value="Transposase IS200-like"/>
    <property type="match status" value="1"/>
</dbReference>
<sequence>MSERSVRFAPGEWFHCYTRGVDKRQIYMDEHDAERYQMLLYTCNSTKPIHISNIRHRMRQGPTLPHVLALPRGKLLVDIAAYVLMPNHPHLLLREHDYGGISSFMQKLGTAYTMYFNQKHERTGALLSGRFKASHVPTDSYFRYLINYIHGNPAEMYEASWKKGVVKNESSLRKQLCDYPFSSLPDYQGIKRPHNAIINASAALDLLGAVPTYARLRDDAHTFYRQERDFLTELDA</sequence>
<evidence type="ECO:0000313" key="3">
    <source>
        <dbReference type="Proteomes" id="UP000178587"/>
    </source>
</evidence>
<dbReference type="EMBL" id="MFLU01000010">
    <property type="protein sequence ID" value="OGG75000.1"/>
    <property type="molecule type" value="Genomic_DNA"/>
</dbReference>
<protein>
    <recommendedName>
        <fullName evidence="1">Transposase IS200-like domain-containing protein</fullName>
    </recommendedName>
</protein>
<dbReference type="SUPFAM" id="SSF143422">
    <property type="entry name" value="Transposase IS200-like"/>
    <property type="match status" value="1"/>
</dbReference>
<gene>
    <name evidence="2" type="ORF">A3A34_04260</name>
</gene>
<accession>A0A1F6EMY7</accession>
<name>A0A1F6EMY7_9BACT</name>
<comment type="caution">
    <text evidence="2">The sequence shown here is derived from an EMBL/GenBank/DDBJ whole genome shotgun (WGS) entry which is preliminary data.</text>
</comment>
<feature type="domain" description="Transposase IS200-like" evidence="1">
    <location>
        <begin position="9"/>
        <end position="152"/>
    </location>
</feature>
<evidence type="ECO:0000313" key="2">
    <source>
        <dbReference type="EMBL" id="OGG75000.1"/>
    </source>
</evidence>
<dbReference type="GO" id="GO:0006313">
    <property type="term" value="P:DNA transposition"/>
    <property type="evidence" value="ECO:0007669"/>
    <property type="project" value="InterPro"/>
</dbReference>
<dbReference type="PANTHER" id="PTHR34322">
    <property type="entry name" value="TRANSPOSASE, Y1_TNP DOMAIN-CONTAINING"/>
    <property type="match status" value="1"/>
</dbReference>
<dbReference type="AlphaFoldDB" id="A0A1F6EMY7"/>
<dbReference type="Pfam" id="PF01797">
    <property type="entry name" value="Y1_Tnp"/>
    <property type="match status" value="1"/>
</dbReference>
<dbReference type="Proteomes" id="UP000178587">
    <property type="component" value="Unassembled WGS sequence"/>
</dbReference>
<dbReference type="SMART" id="SM01321">
    <property type="entry name" value="Y1_Tnp"/>
    <property type="match status" value="1"/>
</dbReference>
<evidence type="ECO:0000259" key="1">
    <source>
        <dbReference type="SMART" id="SM01321"/>
    </source>
</evidence>
<dbReference type="InterPro" id="IPR036515">
    <property type="entry name" value="Transposase_17_sf"/>
</dbReference>
<dbReference type="GO" id="GO:0003677">
    <property type="term" value="F:DNA binding"/>
    <property type="evidence" value="ECO:0007669"/>
    <property type="project" value="InterPro"/>
</dbReference>
<organism evidence="2 3">
    <name type="scientific">Candidatus Kaiserbacteria bacterium RIFCSPLOWO2_01_FULL_50_24</name>
    <dbReference type="NCBI Taxonomy" id="1798507"/>
    <lineage>
        <taxon>Bacteria</taxon>
        <taxon>Candidatus Kaiseribacteriota</taxon>
    </lineage>
</organism>
<proteinExistence type="predicted"/>
<dbReference type="GO" id="GO:0004803">
    <property type="term" value="F:transposase activity"/>
    <property type="evidence" value="ECO:0007669"/>
    <property type="project" value="InterPro"/>
</dbReference>
<reference evidence="2 3" key="1">
    <citation type="journal article" date="2016" name="Nat. Commun.">
        <title>Thousands of microbial genomes shed light on interconnected biogeochemical processes in an aquifer system.</title>
        <authorList>
            <person name="Anantharaman K."/>
            <person name="Brown C.T."/>
            <person name="Hug L.A."/>
            <person name="Sharon I."/>
            <person name="Castelle C.J."/>
            <person name="Probst A.J."/>
            <person name="Thomas B.C."/>
            <person name="Singh A."/>
            <person name="Wilkins M.J."/>
            <person name="Karaoz U."/>
            <person name="Brodie E.L."/>
            <person name="Williams K.H."/>
            <person name="Hubbard S.S."/>
            <person name="Banfield J.F."/>
        </authorList>
    </citation>
    <scope>NUCLEOTIDE SEQUENCE [LARGE SCALE GENOMIC DNA]</scope>
</reference>
<dbReference type="InterPro" id="IPR002686">
    <property type="entry name" value="Transposase_17"/>
</dbReference>
<dbReference type="PANTHER" id="PTHR34322:SF2">
    <property type="entry name" value="TRANSPOSASE IS200-LIKE DOMAIN-CONTAINING PROTEIN"/>
    <property type="match status" value="1"/>
</dbReference>